<evidence type="ECO:0000256" key="2">
    <source>
        <dbReference type="ARBA" id="ARBA00022679"/>
    </source>
</evidence>
<keyword evidence="2" id="KW-0808">Transferase</keyword>
<gene>
    <name evidence="5" type="ORF">DB88DRAFT_480597</name>
</gene>
<dbReference type="AlphaFoldDB" id="A0AAD9L7C9"/>
<name>A0AAD9L7C9_PAPLA</name>
<dbReference type="SMART" id="SM00672">
    <property type="entry name" value="CAP10"/>
    <property type="match status" value="1"/>
</dbReference>
<evidence type="ECO:0000256" key="3">
    <source>
        <dbReference type="SAM" id="Phobius"/>
    </source>
</evidence>
<dbReference type="GO" id="GO:0016740">
    <property type="term" value="F:transferase activity"/>
    <property type="evidence" value="ECO:0007669"/>
    <property type="project" value="UniProtKB-KW"/>
</dbReference>
<feature type="transmembrane region" description="Helical" evidence="3">
    <location>
        <begin position="21"/>
        <end position="39"/>
    </location>
</feature>
<dbReference type="PANTHER" id="PTHR12203">
    <property type="entry name" value="KDEL LYS-ASP-GLU-LEU CONTAINING - RELATED"/>
    <property type="match status" value="1"/>
</dbReference>
<dbReference type="InterPro" id="IPR006598">
    <property type="entry name" value="CAP10"/>
</dbReference>
<dbReference type="Proteomes" id="UP001182556">
    <property type="component" value="Unassembled WGS sequence"/>
</dbReference>
<keyword evidence="3" id="KW-0812">Transmembrane</keyword>
<evidence type="ECO:0000313" key="5">
    <source>
        <dbReference type="EMBL" id="KAK1926075.1"/>
    </source>
</evidence>
<reference evidence="5" key="1">
    <citation type="submission" date="2023-02" db="EMBL/GenBank/DDBJ databases">
        <title>Identification and recombinant expression of a fungal hydrolase from Papiliotrema laurentii that hydrolyzes apple cutin and clears colloidal polyester polyurethane.</title>
        <authorList>
            <consortium name="DOE Joint Genome Institute"/>
            <person name="Roman V.A."/>
            <person name="Bojanowski C."/>
            <person name="Crable B.R."/>
            <person name="Wagner D.N."/>
            <person name="Hung C.S."/>
            <person name="Nadeau L.J."/>
            <person name="Schratz L."/>
            <person name="Haridas S."/>
            <person name="Pangilinan J."/>
            <person name="Lipzen A."/>
            <person name="Na H."/>
            <person name="Yan M."/>
            <person name="Ng V."/>
            <person name="Grigoriev I.V."/>
            <person name="Spatafora J.W."/>
            <person name="Barlow D."/>
            <person name="Biffinger J."/>
            <person name="Kelley-Loughnane N."/>
            <person name="Varaljay V.A."/>
            <person name="Crookes-Goodson W.J."/>
        </authorList>
    </citation>
    <scope>NUCLEOTIDE SEQUENCE</scope>
    <source>
        <strain evidence="5">5307AH</strain>
    </source>
</reference>
<comment type="caution">
    <text evidence="5">The sequence shown here is derived from an EMBL/GenBank/DDBJ whole genome shotgun (WGS) entry which is preliminary data.</text>
</comment>
<organism evidence="5 6">
    <name type="scientific">Papiliotrema laurentii</name>
    <name type="common">Cryptococcus laurentii</name>
    <dbReference type="NCBI Taxonomy" id="5418"/>
    <lineage>
        <taxon>Eukaryota</taxon>
        <taxon>Fungi</taxon>
        <taxon>Dikarya</taxon>
        <taxon>Basidiomycota</taxon>
        <taxon>Agaricomycotina</taxon>
        <taxon>Tremellomycetes</taxon>
        <taxon>Tremellales</taxon>
        <taxon>Rhynchogastremaceae</taxon>
        <taxon>Papiliotrema</taxon>
    </lineage>
</organism>
<comment type="similarity">
    <text evidence="1">Belongs to the glycosyltransferase 90 family.</text>
</comment>
<dbReference type="Pfam" id="PF05686">
    <property type="entry name" value="Glyco_transf_90"/>
    <property type="match status" value="1"/>
</dbReference>
<keyword evidence="3" id="KW-0472">Membrane</keyword>
<dbReference type="InterPro" id="IPR051091">
    <property type="entry name" value="O-Glucosyltr/Glycosyltrsf_90"/>
</dbReference>
<protein>
    <submittedName>
        <fullName evidence="5">Capsular associated protein</fullName>
    </submittedName>
</protein>
<sequence>MVSIPLFNNRALSGGSPRSRIIGLAGAAFAFFFLLHFLFPSANPILAQTQKWTTASSSVIRSKFLRAKAQAPKPPIHHPIPKLMADAREKYDNLLRKQSKTLDQAVAEYKKRYGRKPPKGFDEWYKFAKDNNAIIIDEYDQLVRDLEPYWQFTGKDVRKRCIDVGYLPSVDLVRIENGQTRTIDVSKGFDDSEVGARAKGFRVMLEKFQDKLPDMDFPINEKAEGRILVPWEEKLYSNLTADASLGIEHVLGGEFVPDWKGDGNVWEAYRRTCDPSSQARRLFGSLRAQLKEGQAPISRLADAGVAAEATGEDFVFPETVDDKYDFCDHPWAHYNQGHFFSDWRTIHALYPMFSPAKGAGYSDILIPSHYYFSSTKRYTYGWDHVNMRIKDVDDMETAWEEKSDDIFWRGATTGGGSSPPGFLAQYQRHRFIKMTSDQSDVEKTVVFADPPGTNNFISADVPISQLNADMMDVAFTKAVGCTQYPGGCDGMRKDHRFADAVPLGENWRHKYLIDIDGMGYSARLFALLKSESAVLKSTVYTEFMSDWLQPWLHYIPISQLYQEIYNVHAYFSGPSPAMLAAANATKGTYQAAGLTTKKLDTDAELRKIASAGREWMFTAGRKIDMEIYVYRLCLEWARINADDREAMSYNG</sequence>
<evidence type="ECO:0000313" key="6">
    <source>
        <dbReference type="Proteomes" id="UP001182556"/>
    </source>
</evidence>
<dbReference type="EMBL" id="JAODAN010000002">
    <property type="protein sequence ID" value="KAK1926075.1"/>
    <property type="molecule type" value="Genomic_DNA"/>
</dbReference>
<keyword evidence="6" id="KW-1185">Reference proteome</keyword>
<proteinExistence type="inferred from homology"/>
<evidence type="ECO:0000259" key="4">
    <source>
        <dbReference type="SMART" id="SM00672"/>
    </source>
</evidence>
<feature type="domain" description="Glycosyl transferase CAP10" evidence="4">
    <location>
        <begin position="310"/>
        <end position="615"/>
    </location>
</feature>
<accession>A0AAD9L7C9</accession>
<evidence type="ECO:0000256" key="1">
    <source>
        <dbReference type="ARBA" id="ARBA00010118"/>
    </source>
</evidence>
<keyword evidence="3" id="KW-1133">Transmembrane helix</keyword>
<dbReference type="PANTHER" id="PTHR12203:SF35">
    <property type="entry name" value="PROTEIN O-GLUCOSYLTRANSFERASE 1"/>
    <property type="match status" value="1"/>
</dbReference>